<feature type="region of interest" description="Disordered" evidence="1">
    <location>
        <begin position="56"/>
        <end position="85"/>
    </location>
</feature>
<gene>
    <name evidence="3" type="ORF">CEPIT_LOCUS38838</name>
    <name evidence="2" type="ORF">CEPIT_LOCUS5687</name>
</gene>
<dbReference type="EMBL" id="CAMAPF010000030">
    <property type="protein sequence ID" value="CAH9075880.1"/>
    <property type="molecule type" value="Genomic_DNA"/>
</dbReference>
<dbReference type="AlphaFoldDB" id="A0AAV0CHU3"/>
<evidence type="ECO:0000313" key="3">
    <source>
        <dbReference type="EMBL" id="CAH9141057.1"/>
    </source>
</evidence>
<organism evidence="2 4">
    <name type="scientific">Cuscuta epithymum</name>
    <dbReference type="NCBI Taxonomy" id="186058"/>
    <lineage>
        <taxon>Eukaryota</taxon>
        <taxon>Viridiplantae</taxon>
        <taxon>Streptophyta</taxon>
        <taxon>Embryophyta</taxon>
        <taxon>Tracheophyta</taxon>
        <taxon>Spermatophyta</taxon>
        <taxon>Magnoliopsida</taxon>
        <taxon>eudicotyledons</taxon>
        <taxon>Gunneridae</taxon>
        <taxon>Pentapetalae</taxon>
        <taxon>asterids</taxon>
        <taxon>lamiids</taxon>
        <taxon>Solanales</taxon>
        <taxon>Convolvulaceae</taxon>
        <taxon>Cuscuteae</taxon>
        <taxon>Cuscuta</taxon>
        <taxon>Cuscuta subgen. Cuscuta</taxon>
    </lineage>
</organism>
<reference evidence="2" key="1">
    <citation type="submission" date="2022-07" db="EMBL/GenBank/DDBJ databases">
        <authorList>
            <person name="Macas J."/>
            <person name="Novak P."/>
            <person name="Neumann P."/>
        </authorList>
    </citation>
    <scope>NUCLEOTIDE SEQUENCE</scope>
</reference>
<dbReference type="PANTHER" id="PTHR33544">
    <property type="entry name" value="DUF4005 DOMAIN-CONTAINING PROTEIN-RELATED"/>
    <property type="match status" value="1"/>
</dbReference>
<evidence type="ECO:0000313" key="2">
    <source>
        <dbReference type="EMBL" id="CAH9075880.1"/>
    </source>
</evidence>
<evidence type="ECO:0000313" key="4">
    <source>
        <dbReference type="Proteomes" id="UP001152523"/>
    </source>
</evidence>
<feature type="region of interest" description="Disordered" evidence="1">
    <location>
        <begin position="1"/>
        <end position="23"/>
    </location>
</feature>
<dbReference type="InterPro" id="IPR040344">
    <property type="entry name" value="At3g17950-like"/>
</dbReference>
<comment type="caution">
    <text evidence="2">The sequence shown here is derived from an EMBL/GenBank/DDBJ whole genome shotgun (WGS) entry which is preliminary data.</text>
</comment>
<proteinExistence type="predicted"/>
<dbReference type="EMBL" id="CAMAPF010001028">
    <property type="protein sequence ID" value="CAH9141057.1"/>
    <property type="molecule type" value="Genomic_DNA"/>
</dbReference>
<dbReference type="PANTHER" id="PTHR33544:SF15">
    <property type="entry name" value="OS06G0256800 PROTEIN"/>
    <property type="match status" value="1"/>
</dbReference>
<protein>
    <submittedName>
        <fullName evidence="2">Uncharacterized protein</fullName>
    </submittedName>
</protein>
<name>A0AAV0CHU3_9ASTE</name>
<sequence length="212" mass="23507">MLDPASYLLPPPSSPTISSISSSDLDTESTGSFFHDRSITLGTLMGVTFQALAFRAPSQSHHRHSAAEASRDDGGAMRRSKKAQKKSIRVEAVAASVEEMHPRWRRRRWWRFCRDDGDFKPASLGEFLEAERRFGDVAFYGGGGTEEFNGVVVEAHRRNGRTLFADGRVLPPAEADGESAADEAERYGLCKFSCCRFQGFALVLERVKSDNN</sequence>
<feature type="compositionally biased region" description="Basic and acidic residues" evidence="1">
    <location>
        <begin position="65"/>
        <end position="76"/>
    </location>
</feature>
<dbReference type="Proteomes" id="UP001152523">
    <property type="component" value="Unassembled WGS sequence"/>
</dbReference>
<evidence type="ECO:0000256" key="1">
    <source>
        <dbReference type="SAM" id="MobiDB-lite"/>
    </source>
</evidence>
<keyword evidence="4" id="KW-1185">Reference proteome</keyword>
<accession>A0AAV0CHU3</accession>